<organism evidence="2">
    <name type="scientific">marine sediment metagenome</name>
    <dbReference type="NCBI Taxonomy" id="412755"/>
    <lineage>
        <taxon>unclassified sequences</taxon>
        <taxon>metagenomes</taxon>
        <taxon>ecological metagenomes</taxon>
    </lineage>
</organism>
<dbReference type="AlphaFoldDB" id="A0A0F9FS19"/>
<sequence>MSETAERVVDLVVAQDVNAKAANAIYDEIAEWCADQRRWQVRLANFLRPWRRPRAPHVPFRPLYWRCLVMIREPEETTEWGFQLTRETRDIEAYLTYTGMVVAIGRLAYKAKTRAGLKLSREDNPKLGDKVVFYKNAGTRFRTIDGLQFVLITDTEMWGETDQPERLDTLAI</sequence>
<dbReference type="InterPro" id="IPR020818">
    <property type="entry name" value="Chaperonin_GroES"/>
</dbReference>
<evidence type="ECO:0000256" key="1">
    <source>
        <dbReference type="ARBA" id="ARBA00023186"/>
    </source>
</evidence>
<dbReference type="Gene3D" id="2.30.33.40">
    <property type="entry name" value="GroES chaperonin"/>
    <property type="match status" value="1"/>
</dbReference>
<evidence type="ECO:0000313" key="2">
    <source>
        <dbReference type="EMBL" id="KKL81161.1"/>
    </source>
</evidence>
<dbReference type="InterPro" id="IPR011032">
    <property type="entry name" value="GroES-like_sf"/>
</dbReference>
<comment type="caution">
    <text evidence="2">The sequence shown here is derived from an EMBL/GenBank/DDBJ whole genome shotgun (WGS) entry which is preliminary data.</text>
</comment>
<dbReference type="InterPro" id="IPR037124">
    <property type="entry name" value="Chaperonin_GroES_sf"/>
</dbReference>
<proteinExistence type="predicted"/>
<name>A0A0F9FS19_9ZZZZ</name>
<reference evidence="2" key="1">
    <citation type="journal article" date="2015" name="Nature">
        <title>Complex archaea that bridge the gap between prokaryotes and eukaryotes.</title>
        <authorList>
            <person name="Spang A."/>
            <person name="Saw J.H."/>
            <person name="Jorgensen S.L."/>
            <person name="Zaremba-Niedzwiedzka K."/>
            <person name="Martijn J."/>
            <person name="Lind A.E."/>
            <person name="van Eijk R."/>
            <person name="Schleper C."/>
            <person name="Guy L."/>
            <person name="Ettema T.J."/>
        </authorList>
    </citation>
    <scope>NUCLEOTIDE SEQUENCE</scope>
</reference>
<dbReference type="GO" id="GO:0044183">
    <property type="term" value="F:protein folding chaperone"/>
    <property type="evidence" value="ECO:0007669"/>
    <property type="project" value="InterPro"/>
</dbReference>
<dbReference type="SUPFAM" id="SSF50129">
    <property type="entry name" value="GroES-like"/>
    <property type="match status" value="1"/>
</dbReference>
<gene>
    <name evidence="2" type="ORF">LCGC14_1997560</name>
</gene>
<accession>A0A0F9FS19</accession>
<dbReference type="EMBL" id="LAZR01022644">
    <property type="protein sequence ID" value="KKL81161.1"/>
    <property type="molecule type" value="Genomic_DNA"/>
</dbReference>
<keyword evidence="1" id="KW-0143">Chaperone</keyword>
<dbReference type="CDD" id="cd00320">
    <property type="entry name" value="cpn10"/>
    <property type="match status" value="1"/>
</dbReference>
<dbReference type="Pfam" id="PF00166">
    <property type="entry name" value="Cpn10"/>
    <property type="match status" value="1"/>
</dbReference>
<dbReference type="GO" id="GO:0005524">
    <property type="term" value="F:ATP binding"/>
    <property type="evidence" value="ECO:0007669"/>
    <property type="project" value="InterPro"/>
</dbReference>
<protein>
    <submittedName>
        <fullName evidence="2">Uncharacterized protein</fullName>
    </submittedName>
</protein>